<evidence type="ECO:0000313" key="4">
    <source>
        <dbReference type="RefSeq" id="XP_016452318.1"/>
    </source>
</evidence>
<feature type="compositionally biased region" description="Basic and acidic residues" evidence="1">
    <location>
        <begin position="1"/>
        <end position="14"/>
    </location>
</feature>
<dbReference type="PANTHER" id="PTHR37610">
    <property type="entry name" value="CCHC-TYPE DOMAIN-CONTAINING PROTEIN"/>
    <property type="match status" value="1"/>
</dbReference>
<dbReference type="SUPFAM" id="SSF56672">
    <property type="entry name" value="DNA/RNA polymerases"/>
    <property type="match status" value="1"/>
</dbReference>
<dbReference type="OrthoDB" id="1108693at2759"/>
<dbReference type="OMA" id="SCHHAST"/>
<dbReference type="InterPro" id="IPR013103">
    <property type="entry name" value="RVT_2"/>
</dbReference>
<feature type="region of interest" description="Disordered" evidence="1">
    <location>
        <begin position="507"/>
        <end position="527"/>
    </location>
</feature>
<organism evidence="4">
    <name type="scientific">Nicotiana tabacum</name>
    <name type="common">Common tobacco</name>
    <dbReference type="NCBI Taxonomy" id="4097"/>
    <lineage>
        <taxon>Eukaryota</taxon>
        <taxon>Viridiplantae</taxon>
        <taxon>Streptophyta</taxon>
        <taxon>Embryophyta</taxon>
        <taxon>Tracheophyta</taxon>
        <taxon>Spermatophyta</taxon>
        <taxon>Magnoliopsida</taxon>
        <taxon>eudicotyledons</taxon>
        <taxon>Gunneridae</taxon>
        <taxon>Pentapetalae</taxon>
        <taxon>asterids</taxon>
        <taxon>lamiids</taxon>
        <taxon>Solanales</taxon>
        <taxon>Solanaceae</taxon>
        <taxon>Nicotianoideae</taxon>
        <taxon>Nicotianeae</taxon>
        <taxon>Nicotiana</taxon>
    </lineage>
</organism>
<dbReference type="CDD" id="cd09272">
    <property type="entry name" value="RNase_HI_RT_Ty1"/>
    <property type="match status" value="1"/>
</dbReference>
<dbReference type="AlphaFoldDB" id="A0A1S3YJU3"/>
<reference evidence="4" key="1">
    <citation type="submission" date="2025-08" db="UniProtKB">
        <authorList>
            <consortium name="RefSeq"/>
        </authorList>
    </citation>
    <scope>IDENTIFICATION</scope>
</reference>
<dbReference type="InterPro" id="IPR043502">
    <property type="entry name" value="DNA/RNA_pol_sf"/>
</dbReference>
<accession>A0A1S3YJU3</accession>
<dbReference type="PaxDb" id="4097-A0A1S3YJU3"/>
<evidence type="ECO:0000259" key="2">
    <source>
        <dbReference type="Pfam" id="PF07727"/>
    </source>
</evidence>
<feature type="region of interest" description="Disordered" evidence="1">
    <location>
        <begin position="1"/>
        <end position="21"/>
    </location>
</feature>
<dbReference type="Pfam" id="PF07727">
    <property type="entry name" value="RVT_2"/>
    <property type="match status" value="1"/>
</dbReference>
<feature type="domain" description="Reverse transcriptase Ty1/copia-type" evidence="2">
    <location>
        <begin position="562"/>
        <end position="803"/>
    </location>
</feature>
<protein>
    <recommendedName>
        <fullName evidence="5">Retrovirus-related Pol polyprotein from transposon TNT 1-94</fullName>
    </recommendedName>
</protein>
<dbReference type="Pfam" id="PF14244">
    <property type="entry name" value="Retrotran_gag_3"/>
    <property type="match status" value="1"/>
</dbReference>
<evidence type="ECO:0000259" key="3">
    <source>
        <dbReference type="Pfam" id="PF14244"/>
    </source>
</evidence>
<proteinExistence type="predicted"/>
<feature type="domain" description="Retrotransposon Copia-like N-terminal" evidence="3">
    <location>
        <begin position="23"/>
        <end position="69"/>
    </location>
</feature>
<evidence type="ECO:0008006" key="5">
    <source>
        <dbReference type="Google" id="ProtNLM"/>
    </source>
</evidence>
<dbReference type="STRING" id="4097.A0A1S3YJU3"/>
<dbReference type="InterPro" id="IPR029472">
    <property type="entry name" value="Copia-like_N"/>
</dbReference>
<name>A0A1S3YJU3_TOBAC</name>
<dbReference type="KEGG" id="nta:107776883"/>
<dbReference type="RefSeq" id="XP_016452318.1">
    <property type="nucleotide sequence ID" value="XM_016596832.1"/>
</dbReference>
<dbReference type="PANTHER" id="PTHR37610:SF40">
    <property type="entry name" value="OS01G0909600 PROTEIN"/>
    <property type="match status" value="1"/>
</dbReference>
<sequence length="1018" mass="114403">MAGDKESVADKDTLDTSSPMYMHPSESAGSVLVPVAFDGTGYRSWRRGVLIALSVKNKVGFITRKCQKPVIGHVTFDQWERCDDMVTSWILNFLSKDLADSLQYVSDVKELWQELEDRYDQTNGAKLYQLQKEINDLSQGTLDITGYYTKMKKLWEELNAHAQCSCQCTCGAKANMHKAKQDRRLIQFSMGLNEVYTIVRGSILMMNPLPSIAQAFSILIQEEKQREDKPHNQQLVIESTSLNANGPGNNNFRTNYNQHMNSSGNNSYGRGHMGNRPSPFCDFCKRPRHTKDKCYKLHGYPQNLKYNNGNRGNKLAANVFDTTGNGTNMTDEGGNLQEQSRTMQQLSKELYKQLLSILESFKNGNNGDNSGNINMTSGAVNFAGMTVCTTSVRPSKQSHESFKENADSWILDSGATNHKTYNKASLSNIKTLVYLFLVSLQNGYKVKGLSLRRPLEIGKAKGSLYFHYSSSGKNNSSAVTKVFTTPLTHSSAPSASISGPTMSYFDTASPTGNSNSDNPLQQSMSPELSFGNDTNANIYEPAAAIPAWQQAMNQEFDALFSNHTWDLVSLPAGKKAIGCKWVYKIKHKAYGSVERFKARLVVKGYTQQAGIDYTETFSPVVKMTTVRALVSIAVKKNWEIFQLDVNNDFLHGDLNEEVYMQVPPGLSVGKQNLVCKLNKFLYGLKQASRQWYAKLTEALCSKGYVHSMLDYSLFYKREGHSVIFVAVYVDDVLLTGTNLEEIKALKTFLRETFKIKDLGRLHYFLGLEILYKHDGVIITQRKFTSDLIKEFEFSHCTSMSSPLDPSTKLKASEGSLLTDPTQYRKLVGKLNFLTNTRLDIAYSIQHLSQYMQSPRDSHLKVAMHMLRYLKGDPGLGIFLSNSADYRLRAFCDSDWAACPETRKSRIQVCEKGRCRTCLAIQTSGGANHALTLPIPVYYDNQAALHIARNPVFHERTKHIEVDCHFVRDKLIEGLISLHYVHTDDQLADILTKSLTGIKHSSLLHKLAFEILSKLPHLL</sequence>
<evidence type="ECO:0000256" key="1">
    <source>
        <dbReference type="SAM" id="MobiDB-lite"/>
    </source>
</evidence>
<gene>
    <name evidence="4" type="primary">LOC107776883</name>
</gene>